<proteinExistence type="predicted"/>
<gene>
    <name evidence="1" type="ORF">SDC9_68475</name>
</gene>
<sequence length="198" mass="22832">MLLYHGSSKNELNTLQPFTANHGKPYVYFSTSEIAAAFFAASPVQRPYYWFPYNFDNAGRAVYTEVYPGAFSEAYGQKSGCVYVCEVNEDVLLRFPSDPFTRLSAKPVRVTRCCPISDLYEWFLQKERENALVIQRFETVAHSELASWHGKLLEDLRAACALTRENAFSEFVQRAVPQVWERFIAEPDYECSYKNPMK</sequence>
<comment type="caution">
    <text evidence="1">The sequence shown here is derived from an EMBL/GenBank/DDBJ whole genome shotgun (WGS) entry which is preliminary data.</text>
</comment>
<dbReference type="EMBL" id="VSSQ01003718">
    <property type="protein sequence ID" value="MPM22025.1"/>
    <property type="molecule type" value="Genomic_DNA"/>
</dbReference>
<accession>A0A644Y0I4</accession>
<evidence type="ECO:0000313" key="1">
    <source>
        <dbReference type="EMBL" id="MPM22025.1"/>
    </source>
</evidence>
<name>A0A644Y0I4_9ZZZZ</name>
<reference evidence="1" key="1">
    <citation type="submission" date="2019-08" db="EMBL/GenBank/DDBJ databases">
        <authorList>
            <person name="Kucharzyk K."/>
            <person name="Murdoch R.W."/>
            <person name="Higgins S."/>
            <person name="Loffler F."/>
        </authorList>
    </citation>
    <scope>NUCLEOTIDE SEQUENCE</scope>
</reference>
<dbReference type="AlphaFoldDB" id="A0A644Y0I4"/>
<organism evidence="1">
    <name type="scientific">bioreactor metagenome</name>
    <dbReference type="NCBI Taxonomy" id="1076179"/>
    <lineage>
        <taxon>unclassified sequences</taxon>
        <taxon>metagenomes</taxon>
        <taxon>ecological metagenomes</taxon>
    </lineage>
</organism>
<protein>
    <submittedName>
        <fullName evidence="1">Uncharacterized protein</fullName>
    </submittedName>
</protein>